<feature type="region of interest" description="Disordered" evidence="1">
    <location>
        <begin position="47"/>
        <end position="101"/>
    </location>
</feature>
<proteinExistence type="predicted"/>
<keyword evidence="3" id="KW-1185">Reference proteome</keyword>
<evidence type="ECO:0000313" key="2">
    <source>
        <dbReference type="EMBL" id="QCD94732.1"/>
    </source>
</evidence>
<evidence type="ECO:0000313" key="3">
    <source>
        <dbReference type="Proteomes" id="UP000501690"/>
    </source>
</evidence>
<evidence type="ECO:0000256" key="1">
    <source>
        <dbReference type="SAM" id="MobiDB-lite"/>
    </source>
</evidence>
<accession>A0A4D6M0R2</accession>
<reference evidence="2 3" key="1">
    <citation type="submission" date="2019-04" db="EMBL/GenBank/DDBJ databases">
        <title>An improved genome assembly and genetic linkage map for asparagus bean, Vigna unguiculata ssp. sesquipedialis.</title>
        <authorList>
            <person name="Xia Q."/>
            <person name="Zhang R."/>
            <person name="Dong Y."/>
        </authorList>
    </citation>
    <scope>NUCLEOTIDE SEQUENCE [LARGE SCALE GENOMIC DNA]</scope>
    <source>
        <tissue evidence="2">Leaf</tissue>
    </source>
</reference>
<name>A0A4D6M0R2_VIGUN</name>
<organism evidence="2 3">
    <name type="scientific">Vigna unguiculata</name>
    <name type="common">Cowpea</name>
    <dbReference type="NCBI Taxonomy" id="3917"/>
    <lineage>
        <taxon>Eukaryota</taxon>
        <taxon>Viridiplantae</taxon>
        <taxon>Streptophyta</taxon>
        <taxon>Embryophyta</taxon>
        <taxon>Tracheophyta</taxon>
        <taxon>Spermatophyta</taxon>
        <taxon>Magnoliopsida</taxon>
        <taxon>eudicotyledons</taxon>
        <taxon>Gunneridae</taxon>
        <taxon>Pentapetalae</taxon>
        <taxon>rosids</taxon>
        <taxon>fabids</taxon>
        <taxon>Fabales</taxon>
        <taxon>Fabaceae</taxon>
        <taxon>Papilionoideae</taxon>
        <taxon>50 kb inversion clade</taxon>
        <taxon>NPAAA clade</taxon>
        <taxon>indigoferoid/millettioid clade</taxon>
        <taxon>Phaseoleae</taxon>
        <taxon>Vigna</taxon>
    </lineage>
</organism>
<sequence>MTLEDDAIQRVRKLQEITKNTRESHKKSNKNALKIYLKKYRGATIAAKEPKLSRGGGGTPEHLQRDRERDHCRSSVAGGETTRRQGAVHSGRSRGESARQRRWRGFLAGSRGERTRRACVVFSTGWQWWRSEMEEEQREMVAGQKCREKWREIAESCAREEERGCCFEP</sequence>
<dbReference type="EMBL" id="CP039349">
    <property type="protein sequence ID" value="QCD94732.1"/>
    <property type="molecule type" value="Genomic_DNA"/>
</dbReference>
<protein>
    <submittedName>
        <fullName evidence="2">Uncharacterized protein</fullName>
    </submittedName>
</protein>
<dbReference type="Proteomes" id="UP000501690">
    <property type="component" value="Linkage Group LG5"/>
</dbReference>
<dbReference type="AlphaFoldDB" id="A0A4D6M0R2"/>
<gene>
    <name evidence="2" type="ORF">DEO72_LG5g2817</name>
</gene>
<feature type="compositionally biased region" description="Basic and acidic residues" evidence="1">
    <location>
        <begin position="62"/>
        <end position="73"/>
    </location>
</feature>